<dbReference type="Gene3D" id="4.10.240.10">
    <property type="entry name" value="Zn(2)-C6 fungal-type DNA-binding domain"/>
    <property type="match status" value="1"/>
</dbReference>
<keyword evidence="2" id="KW-0805">Transcription regulation</keyword>
<dbReference type="EMBL" id="JAPQKT010000001">
    <property type="protein sequence ID" value="KAJ5243435.1"/>
    <property type="molecule type" value="Genomic_DNA"/>
</dbReference>
<keyword evidence="9" id="KW-1185">Reference proteome</keyword>
<gene>
    <name evidence="8" type="ORF">N7469_001762</name>
</gene>
<dbReference type="InterPro" id="IPR001138">
    <property type="entry name" value="Zn2Cys6_DnaBD"/>
</dbReference>
<dbReference type="GO" id="GO:0000981">
    <property type="term" value="F:DNA-binding transcription factor activity, RNA polymerase II-specific"/>
    <property type="evidence" value="ECO:0007669"/>
    <property type="project" value="InterPro"/>
</dbReference>
<evidence type="ECO:0000256" key="1">
    <source>
        <dbReference type="ARBA" id="ARBA00004123"/>
    </source>
</evidence>
<dbReference type="Proteomes" id="UP001147733">
    <property type="component" value="Unassembled WGS sequence"/>
</dbReference>
<dbReference type="Pfam" id="PF00172">
    <property type="entry name" value="Zn_clus"/>
    <property type="match status" value="1"/>
</dbReference>
<evidence type="ECO:0000256" key="6">
    <source>
        <dbReference type="SAM" id="MobiDB-lite"/>
    </source>
</evidence>
<evidence type="ECO:0000256" key="3">
    <source>
        <dbReference type="ARBA" id="ARBA00023125"/>
    </source>
</evidence>
<evidence type="ECO:0000256" key="2">
    <source>
        <dbReference type="ARBA" id="ARBA00023015"/>
    </source>
</evidence>
<dbReference type="GO" id="GO:0000976">
    <property type="term" value="F:transcription cis-regulatory region binding"/>
    <property type="evidence" value="ECO:0007669"/>
    <property type="project" value="TreeGrafter"/>
</dbReference>
<protein>
    <submittedName>
        <fullName evidence="8">Fungal-specific transcription factor domain-containing protein</fullName>
    </submittedName>
</protein>
<dbReference type="PANTHER" id="PTHR37534">
    <property type="entry name" value="TRANSCRIPTIONAL ACTIVATOR PROTEIN UGA3"/>
    <property type="match status" value="1"/>
</dbReference>
<dbReference type="PROSITE" id="PS50048">
    <property type="entry name" value="ZN2_CY6_FUNGAL_2"/>
    <property type="match status" value="1"/>
</dbReference>
<dbReference type="PROSITE" id="PS00463">
    <property type="entry name" value="ZN2_CY6_FUNGAL_1"/>
    <property type="match status" value="1"/>
</dbReference>
<dbReference type="AlphaFoldDB" id="A0A9W9PFC6"/>
<evidence type="ECO:0000313" key="8">
    <source>
        <dbReference type="EMBL" id="KAJ5243435.1"/>
    </source>
</evidence>
<dbReference type="SUPFAM" id="SSF57701">
    <property type="entry name" value="Zn2/Cys6 DNA-binding domain"/>
    <property type="match status" value="1"/>
</dbReference>
<reference evidence="8" key="1">
    <citation type="submission" date="2022-11" db="EMBL/GenBank/DDBJ databases">
        <authorList>
            <person name="Petersen C."/>
        </authorList>
    </citation>
    <scope>NUCLEOTIDE SEQUENCE</scope>
    <source>
        <strain evidence="8">IBT 23319</strain>
    </source>
</reference>
<evidence type="ECO:0000256" key="4">
    <source>
        <dbReference type="ARBA" id="ARBA00023163"/>
    </source>
</evidence>
<evidence type="ECO:0000259" key="7">
    <source>
        <dbReference type="PROSITE" id="PS50048"/>
    </source>
</evidence>
<dbReference type="GO" id="GO:0005634">
    <property type="term" value="C:nucleus"/>
    <property type="evidence" value="ECO:0007669"/>
    <property type="project" value="UniProtKB-SubCell"/>
</dbReference>
<dbReference type="GO" id="GO:0008270">
    <property type="term" value="F:zinc ion binding"/>
    <property type="evidence" value="ECO:0007669"/>
    <property type="project" value="InterPro"/>
</dbReference>
<keyword evidence="5" id="KW-0539">Nucleus</keyword>
<dbReference type="RefSeq" id="XP_056506439.1">
    <property type="nucleotide sequence ID" value="XM_056640682.1"/>
</dbReference>
<keyword evidence="4" id="KW-0804">Transcription</keyword>
<name>A0A9W9PFC6_PENCI</name>
<sequence length="431" mass="48551">MPQKKRPYVPKIKGCYECSQRRIHCDRTHPSCKKCEIKGISCSGFGVSWRFRNSFSVGTKGVKNDSLLTENWRHATPKNCTTKSSPVNNQQDTRASMGDSRLNESSTFISTLSPQPGLSSTISPRETFLLEYFSQHIAPEMVIIDDQNNGWRHMVLPLAHSNAIVMNSVLAASAFHLSARSGSGLHDATNLYAKAIRELQRRSVIDQYDLETQHNVILAILVLLVALMVNGSSDFPIVFQMLQSAISAIGGDSILSEGELAKFLLRQIYKMRVYGAPFISQDVGTCTLLFEGQQGFDCLEYYRHLYPNYFDSIERIANLRQQAHDIYLYRASLGDGGPPSTHLVENFKATLELMPEGSLGEHSLIWACFIAASESHTPEHQSFFDEYLKRQFSRSGFVNILRALDLLKKIRSNATNENWTKLLPEPQVFIM</sequence>
<dbReference type="SMART" id="SM00066">
    <property type="entry name" value="GAL4"/>
    <property type="match status" value="1"/>
</dbReference>
<dbReference type="GeneID" id="81379849"/>
<comment type="caution">
    <text evidence="8">The sequence shown here is derived from an EMBL/GenBank/DDBJ whole genome shotgun (WGS) entry which is preliminary data.</text>
</comment>
<accession>A0A9W9PFC6</accession>
<feature type="domain" description="Zn(2)-C6 fungal-type" evidence="7">
    <location>
        <begin position="14"/>
        <end position="43"/>
    </location>
</feature>
<reference evidence="8" key="2">
    <citation type="journal article" date="2023" name="IMA Fungus">
        <title>Comparative genomic study of the Penicillium genus elucidates a diverse pangenome and 15 lateral gene transfer events.</title>
        <authorList>
            <person name="Petersen C."/>
            <person name="Sorensen T."/>
            <person name="Nielsen M.R."/>
            <person name="Sondergaard T.E."/>
            <person name="Sorensen J.L."/>
            <person name="Fitzpatrick D.A."/>
            <person name="Frisvad J.C."/>
            <person name="Nielsen K.L."/>
        </authorList>
    </citation>
    <scope>NUCLEOTIDE SEQUENCE</scope>
    <source>
        <strain evidence="8">IBT 23319</strain>
    </source>
</reference>
<feature type="compositionally biased region" description="Polar residues" evidence="6">
    <location>
        <begin position="78"/>
        <end position="94"/>
    </location>
</feature>
<comment type="subcellular location">
    <subcellularLocation>
        <location evidence="1">Nucleus</location>
    </subcellularLocation>
</comment>
<dbReference type="CDD" id="cd00067">
    <property type="entry name" value="GAL4"/>
    <property type="match status" value="1"/>
</dbReference>
<feature type="region of interest" description="Disordered" evidence="6">
    <location>
        <begin position="77"/>
        <end position="100"/>
    </location>
</feature>
<proteinExistence type="predicted"/>
<dbReference type="InterPro" id="IPR021858">
    <property type="entry name" value="Fun_TF"/>
</dbReference>
<organism evidence="8 9">
    <name type="scientific">Penicillium citrinum</name>
    <dbReference type="NCBI Taxonomy" id="5077"/>
    <lineage>
        <taxon>Eukaryota</taxon>
        <taxon>Fungi</taxon>
        <taxon>Dikarya</taxon>
        <taxon>Ascomycota</taxon>
        <taxon>Pezizomycotina</taxon>
        <taxon>Eurotiomycetes</taxon>
        <taxon>Eurotiomycetidae</taxon>
        <taxon>Eurotiales</taxon>
        <taxon>Aspergillaceae</taxon>
        <taxon>Penicillium</taxon>
    </lineage>
</organism>
<evidence type="ECO:0000313" key="9">
    <source>
        <dbReference type="Proteomes" id="UP001147733"/>
    </source>
</evidence>
<dbReference type="PANTHER" id="PTHR37534:SF15">
    <property type="entry name" value="ZN(II)2CYS6 TRANSCRIPTION FACTOR (EUROFUNG)"/>
    <property type="match status" value="1"/>
</dbReference>
<dbReference type="InterPro" id="IPR036864">
    <property type="entry name" value="Zn2-C6_fun-type_DNA-bd_sf"/>
</dbReference>
<keyword evidence="3" id="KW-0238">DNA-binding</keyword>
<evidence type="ECO:0000256" key="5">
    <source>
        <dbReference type="ARBA" id="ARBA00023242"/>
    </source>
</evidence>
<dbReference type="GO" id="GO:0045944">
    <property type="term" value="P:positive regulation of transcription by RNA polymerase II"/>
    <property type="evidence" value="ECO:0007669"/>
    <property type="project" value="TreeGrafter"/>
</dbReference>
<dbReference type="OrthoDB" id="5386330at2759"/>
<dbReference type="Pfam" id="PF11951">
    <property type="entry name" value="Fungal_trans_2"/>
    <property type="match status" value="2"/>
</dbReference>